<evidence type="ECO:0000313" key="3">
    <source>
        <dbReference type="Proteomes" id="UP000789572"/>
    </source>
</evidence>
<evidence type="ECO:0000256" key="1">
    <source>
        <dbReference type="SAM" id="MobiDB-lite"/>
    </source>
</evidence>
<proteinExistence type="predicted"/>
<feature type="region of interest" description="Disordered" evidence="1">
    <location>
        <begin position="150"/>
        <end position="345"/>
    </location>
</feature>
<comment type="caution">
    <text evidence="2">The sequence shown here is derived from an EMBL/GenBank/DDBJ whole genome shotgun (WGS) entry which is preliminary data.</text>
</comment>
<feature type="non-terminal residue" evidence="2">
    <location>
        <position position="1"/>
    </location>
</feature>
<feature type="compositionally biased region" description="Polar residues" evidence="1">
    <location>
        <begin position="291"/>
        <end position="335"/>
    </location>
</feature>
<feature type="compositionally biased region" description="Low complexity" evidence="1">
    <location>
        <begin position="280"/>
        <end position="290"/>
    </location>
</feature>
<feature type="compositionally biased region" description="Acidic residues" evidence="1">
    <location>
        <begin position="249"/>
        <end position="259"/>
    </location>
</feature>
<evidence type="ECO:0000313" key="2">
    <source>
        <dbReference type="EMBL" id="CAG8649366.1"/>
    </source>
</evidence>
<dbReference type="EMBL" id="CAJVPJ010004181">
    <property type="protein sequence ID" value="CAG8649366.1"/>
    <property type="molecule type" value="Genomic_DNA"/>
</dbReference>
<protein>
    <submittedName>
        <fullName evidence="2">2684_t:CDS:1</fullName>
    </submittedName>
</protein>
<reference evidence="2" key="1">
    <citation type="submission" date="2021-06" db="EMBL/GenBank/DDBJ databases">
        <authorList>
            <person name="Kallberg Y."/>
            <person name="Tangrot J."/>
            <person name="Rosling A."/>
        </authorList>
    </citation>
    <scope>NUCLEOTIDE SEQUENCE</scope>
    <source>
        <strain evidence="2">IA702</strain>
    </source>
</reference>
<feature type="compositionally biased region" description="Polar residues" evidence="1">
    <location>
        <begin position="198"/>
        <end position="217"/>
    </location>
</feature>
<gene>
    <name evidence="2" type="ORF">POCULU_LOCUS9865</name>
</gene>
<accession>A0A9N9DVI0</accession>
<dbReference type="AlphaFoldDB" id="A0A9N9DVI0"/>
<organism evidence="2 3">
    <name type="scientific">Paraglomus occultum</name>
    <dbReference type="NCBI Taxonomy" id="144539"/>
    <lineage>
        <taxon>Eukaryota</taxon>
        <taxon>Fungi</taxon>
        <taxon>Fungi incertae sedis</taxon>
        <taxon>Mucoromycota</taxon>
        <taxon>Glomeromycotina</taxon>
        <taxon>Glomeromycetes</taxon>
        <taxon>Paraglomerales</taxon>
        <taxon>Paraglomeraceae</taxon>
        <taxon>Paraglomus</taxon>
    </lineage>
</organism>
<feature type="compositionally biased region" description="Polar residues" evidence="1">
    <location>
        <begin position="163"/>
        <end position="180"/>
    </location>
</feature>
<dbReference type="Proteomes" id="UP000789572">
    <property type="component" value="Unassembled WGS sequence"/>
</dbReference>
<sequence length="416" mass="46659">PFRPRLLSELLDLPYNAAEMEYLRKYCKKENLLGTKDFLVMFDLHHGRLAEAIKLHEKMVSDTSIPRIPKLFAKRSRLVSEIKDRLPPSVLTDIEKELAMAEREECRNEEELQCTYTEDYFYLPASSSSIGTPLQTSPRLPRNLPFSLHSETQERQKTPCPSPSATITQESRSVTQTPVTPSRKRRGRRWDVRIAHDYNSTAVQRLNNQNISSNGPSLGSKLPRSKRKKRGIRQGPKISTSHVINPDAIDIELTDEEEDGKTPNTIITSSNDQTAVQPLNNQNNSSNDSSTDQPITNKSNSSNDQTAVQPLNNQNNSSNDSATDQPITNQSNSSNEPPPKDEITGSTRETLVVGQGPGTIDIELANNIDISELFDDFYDRDCEMGLTNCDTPRPDNDAQKFEVLCQSNLLDALMSQ</sequence>
<feature type="compositionally biased region" description="Polar residues" evidence="1">
    <location>
        <begin position="262"/>
        <end position="279"/>
    </location>
</feature>
<keyword evidence="3" id="KW-1185">Reference proteome</keyword>
<name>A0A9N9DVI0_9GLOM</name>
<dbReference type="OrthoDB" id="20729at2759"/>
<feature type="non-terminal residue" evidence="2">
    <location>
        <position position="416"/>
    </location>
</feature>
<feature type="compositionally biased region" description="Basic residues" evidence="1">
    <location>
        <begin position="223"/>
        <end position="232"/>
    </location>
</feature>